<organism evidence="3 4">
    <name type="scientific">Caulobacter flavus</name>
    <dbReference type="NCBI Taxonomy" id="1679497"/>
    <lineage>
        <taxon>Bacteria</taxon>
        <taxon>Pseudomonadati</taxon>
        <taxon>Pseudomonadota</taxon>
        <taxon>Alphaproteobacteria</taxon>
        <taxon>Caulobacterales</taxon>
        <taxon>Caulobacteraceae</taxon>
        <taxon>Caulobacter</taxon>
    </lineage>
</organism>
<gene>
    <name evidence="2" type="ORF">C1707_22835</name>
    <name evidence="3" type="ORF">CFHF_24545</name>
</gene>
<accession>A0A2N5CLK7</accession>
<evidence type="ECO:0000313" key="5">
    <source>
        <dbReference type="Proteomes" id="UP000281192"/>
    </source>
</evidence>
<evidence type="ECO:0000256" key="1">
    <source>
        <dbReference type="SAM" id="MobiDB-lite"/>
    </source>
</evidence>
<dbReference type="EMBL" id="PJRQ01000051">
    <property type="protein sequence ID" value="PLR06676.1"/>
    <property type="molecule type" value="Genomic_DNA"/>
</dbReference>
<sequence>MDGGALSNPRLFPLARQRAAHHFAASPRERTGHLRRSPKREADFDGAPVLKRRSRAAASSKAAAFPYLIHEGG</sequence>
<reference evidence="2 5" key="2">
    <citation type="submission" date="2018-01" db="EMBL/GenBank/DDBJ databases">
        <title>Complete genome sequence of Caulobacter flavus RHGG3.</title>
        <authorList>
            <person name="Yang E."/>
        </authorList>
    </citation>
    <scope>NUCLEOTIDE SEQUENCE [LARGE SCALE GENOMIC DNA]</scope>
    <source>
        <strain evidence="2 5">RHGG3</strain>
    </source>
</reference>
<feature type="region of interest" description="Disordered" evidence="1">
    <location>
        <begin position="22"/>
        <end position="46"/>
    </location>
</feature>
<proteinExistence type="predicted"/>
<dbReference type="EMBL" id="CP026100">
    <property type="protein sequence ID" value="AYV48866.1"/>
    <property type="molecule type" value="Genomic_DNA"/>
</dbReference>
<dbReference type="Proteomes" id="UP000234483">
    <property type="component" value="Unassembled WGS sequence"/>
</dbReference>
<keyword evidence="5" id="KW-1185">Reference proteome</keyword>
<protein>
    <recommendedName>
        <fullName evidence="6">PNPLA domain-containing protein</fullName>
    </recommendedName>
</protein>
<evidence type="ECO:0008006" key="6">
    <source>
        <dbReference type="Google" id="ProtNLM"/>
    </source>
</evidence>
<dbReference type="OrthoDB" id="7193420at2"/>
<evidence type="ECO:0000313" key="4">
    <source>
        <dbReference type="Proteomes" id="UP000234483"/>
    </source>
</evidence>
<reference evidence="3 4" key="1">
    <citation type="submission" date="2017-12" db="EMBL/GenBank/DDBJ databases">
        <title>The genome sequence of Caulobacter flavus CGMCC1 15093.</title>
        <authorList>
            <person name="Gao J."/>
            <person name="Mao X."/>
            <person name="Sun J."/>
        </authorList>
    </citation>
    <scope>NUCLEOTIDE SEQUENCE [LARGE SCALE GENOMIC DNA]</scope>
    <source>
        <strain evidence="3 4">CGMCC1 15093</strain>
    </source>
</reference>
<name>A0A2N5CLK7_9CAUL</name>
<dbReference type="AlphaFoldDB" id="A0A2N5CLK7"/>
<dbReference type="KEGG" id="cfh:C1707_22835"/>
<dbReference type="Proteomes" id="UP000281192">
    <property type="component" value="Chromosome"/>
</dbReference>
<evidence type="ECO:0000313" key="3">
    <source>
        <dbReference type="EMBL" id="PLR06676.1"/>
    </source>
</evidence>
<evidence type="ECO:0000313" key="2">
    <source>
        <dbReference type="EMBL" id="AYV48866.1"/>
    </source>
</evidence>